<organism evidence="5 6">
    <name type="scientific">Brevundimonas diminuta 3F5N</name>
    <dbReference type="NCBI Taxonomy" id="1255603"/>
    <lineage>
        <taxon>Bacteria</taxon>
        <taxon>Pseudomonadati</taxon>
        <taxon>Pseudomonadota</taxon>
        <taxon>Alphaproteobacteria</taxon>
        <taxon>Caulobacterales</taxon>
        <taxon>Caulobacteraceae</taxon>
        <taxon>Brevundimonas</taxon>
    </lineage>
</organism>
<gene>
    <name evidence="5" type="ORF">FM111_04150</name>
</gene>
<dbReference type="Gene3D" id="3.40.50.1820">
    <property type="entry name" value="alpha/beta hydrolase"/>
    <property type="match status" value="1"/>
</dbReference>
<keyword evidence="2" id="KW-0378">Hydrolase</keyword>
<keyword evidence="4" id="KW-0732">Signal</keyword>
<accession>A0A1R4FDQ6</accession>
<protein>
    <submittedName>
        <fullName evidence="5">IroE protein</fullName>
    </submittedName>
</protein>
<dbReference type="InterPro" id="IPR052558">
    <property type="entry name" value="Siderophore_Hydrolase_D"/>
</dbReference>
<feature type="compositionally biased region" description="Basic and acidic residues" evidence="3">
    <location>
        <begin position="127"/>
        <end position="136"/>
    </location>
</feature>
<evidence type="ECO:0000313" key="6">
    <source>
        <dbReference type="Proteomes" id="UP000195766"/>
    </source>
</evidence>
<feature type="signal peptide" evidence="4">
    <location>
        <begin position="1"/>
        <end position="22"/>
    </location>
</feature>
<reference evidence="5 6" key="1">
    <citation type="submission" date="2017-02" db="EMBL/GenBank/DDBJ databases">
        <authorList>
            <person name="Peterson S.W."/>
        </authorList>
    </citation>
    <scope>NUCLEOTIDE SEQUENCE [LARGE SCALE GENOMIC DNA]</scope>
    <source>
        <strain evidence="5 6">3F5N</strain>
    </source>
</reference>
<evidence type="ECO:0000256" key="2">
    <source>
        <dbReference type="ARBA" id="ARBA00022801"/>
    </source>
</evidence>
<feature type="region of interest" description="Disordered" evidence="3">
    <location>
        <begin position="127"/>
        <end position="151"/>
    </location>
</feature>
<dbReference type="PROSITE" id="PS51257">
    <property type="entry name" value="PROKAR_LIPOPROTEIN"/>
    <property type="match status" value="1"/>
</dbReference>
<dbReference type="RefSeq" id="WP_087139482.1">
    <property type="nucleotide sequence ID" value="NZ_FUIE01000020.1"/>
</dbReference>
<dbReference type="InterPro" id="IPR029058">
    <property type="entry name" value="AB_hydrolase_fold"/>
</dbReference>
<feature type="chain" id="PRO_5013045773" evidence="4">
    <location>
        <begin position="23"/>
        <end position="310"/>
    </location>
</feature>
<proteinExistence type="inferred from homology"/>
<evidence type="ECO:0000256" key="3">
    <source>
        <dbReference type="SAM" id="MobiDB-lite"/>
    </source>
</evidence>
<evidence type="ECO:0000256" key="4">
    <source>
        <dbReference type="SAM" id="SignalP"/>
    </source>
</evidence>
<dbReference type="AlphaFoldDB" id="A0A1R4FDQ6"/>
<dbReference type="GO" id="GO:0016788">
    <property type="term" value="F:hydrolase activity, acting on ester bonds"/>
    <property type="evidence" value="ECO:0007669"/>
    <property type="project" value="TreeGrafter"/>
</dbReference>
<evidence type="ECO:0000256" key="1">
    <source>
        <dbReference type="ARBA" id="ARBA00005622"/>
    </source>
</evidence>
<comment type="similarity">
    <text evidence="1">Belongs to the esterase D family.</text>
</comment>
<dbReference type="Pfam" id="PF00756">
    <property type="entry name" value="Esterase"/>
    <property type="match status" value="1"/>
</dbReference>
<dbReference type="PANTHER" id="PTHR40841">
    <property type="entry name" value="SIDEROPHORE TRIACETYLFUSARININE C ESTERASE"/>
    <property type="match status" value="1"/>
</dbReference>
<dbReference type="OrthoDB" id="5523653at2"/>
<evidence type="ECO:0000313" key="5">
    <source>
        <dbReference type="EMBL" id="SJM53963.1"/>
    </source>
</evidence>
<feature type="compositionally biased region" description="Polar residues" evidence="3">
    <location>
        <begin position="138"/>
        <end position="148"/>
    </location>
</feature>
<dbReference type="PANTHER" id="PTHR40841:SF2">
    <property type="entry name" value="SIDEROPHORE-DEGRADING ESTERASE (EUROFUNG)"/>
    <property type="match status" value="1"/>
</dbReference>
<name>A0A1R4FDQ6_BREDI</name>
<dbReference type="InterPro" id="IPR000801">
    <property type="entry name" value="Esterase-like"/>
</dbReference>
<sequence length="310" mass="33586">MRVFSAAAAIAMFTTGALLLGACGEKADAQTAPAPDPAAATEGAPYVLTGTQVWSVPDPVSGRDYQVFVSLPAGYDANPGRRYPTLYVTDADYAFPIIRQIARRVNLDGPVIEEFILVGLSYAKGDGGADSRRRDYTPTPNGPRNSAGSVHGGGAAYQTYLKTQALPFVEQKFRTDPARRVLLGHSYGALLGSQIMFTDPAMFSGYVLGSPSFWFDKRHMMKMEADYARTHRDLPAEVFMYVGGFEGPGPTARHDNETDMVGDMRMMERLLKSRAYPGLSVQSTVLENEDHLTVAPVGFTRALMTVLPAG</sequence>
<dbReference type="EMBL" id="FUIE01000020">
    <property type="protein sequence ID" value="SJM53963.1"/>
    <property type="molecule type" value="Genomic_DNA"/>
</dbReference>
<dbReference type="SUPFAM" id="SSF53474">
    <property type="entry name" value="alpha/beta-Hydrolases"/>
    <property type="match status" value="1"/>
</dbReference>
<dbReference type="Proteomes" id="UP000195766">
    <property type="component" value="Unassembled WGS sequence"/>
</dbReference>